<gene>
    <name evidence="1" type="ORF">A3I30_01410</name>
</gene>
<protein>
    <submittedName>
        <fullName evidence="1">Uncharacterized protein</fullName>
    </submittedName>
</protein>
<proteinExistence type="predicted"/>
<accession>A0A1F5CAJ1</accession>
<dbReference type="EMBL" id="MEYV01000016">
    <property type="protein sequence ID" value="OGD39889.1"/>
    <property type="molecule type" value="Genomic_DNA"/>
</dbReference>
<reference evidence="1 2" key="1">
    <citation type="journal article" date="2016" name="Nat. Commun.">
        <title>Thousands of microbial genomes shed light on interconnected biogeochemical processes in an aquifer system.</title>
        <authorList>
            <person name="Anantharaman K."/>
            <person name="Brown C.T."/>
            <person name="Hug L.A."/>
            <person name="Sharon I."/>
            <person name="Castelle C.J."/>
            <person name="Probst A.J."/>
            <person name="Thomas B.C."/>
            <person name="Singh A."/>
            <person name="Wilkins M.J."/>
            <person name="Karaoz U."/>
            <person name="Brodie E.L."/>
            <person name="Williams K.H."/>
            <person name="Hubbard S.S."/>
            <person name="Banfield J.F."/>
        </authorList>
    </citation>
    <scope>NUCLEOTIDE SEQUENCE [LARGE SCALE GENOMIC DNA]</scope>
</reference>
<comment type="caution">
    <text evidence="1">The sequence shown here is derived from an EMBL/GenBank/DDBJ whole genome shotgun (WGS) entry which is preliminary data.</text>
</comment>
<evidence type="ECO:0000313" key="2">
    <source>
        <dbReference type="Proteomes" id="UP000177197"/>
    </source>
</evidence>
<dbReference type="Proteomes" id="UP000177197">
    <property type="component" value="Unassembled WGS sequence"/>
</dbReference>
<dbReference type="AlphaFoldDB" id="A0A1F5CAJ1"/>
<sequence>MNRAREKIKDNPILAAFLDPCPLDAQLLDFARSAGHCEEADLIKIHTFFCHRCGEKYGRLIWEEAILEGLRSVQSGQCPESDIIFGHFYFVMKNSGAADCPEPIYKRIQQFGYPEFMLSVMDHINHCYRCRETFTELQRASEDMESEDKVLEPIELQFKNMPPS</sequence>
<organism evidence="1 2">
    <name type="scientific">Candidatus Azambacteria bacterium RIFCSPLOWO2_02_FULL_44_14</name>
    <dbReference type="NCBI Taxonomy" id="1797306"/>
    <lineage>
        <taxon>Bacteria</taxon>
        <taxon>Candidatus Azamiibacteriota</taxon>
    </lineage>
</organism>
<evidence type="ECO:0000313" key="1">
    <source>
        <dbReference type="EMBL" id="OGD39889.1"/>
    </source>
</evidence>
<name>A0A1F5CAJ1_9BACT</name>